<dbReference type="EMBL" id="QPFP01000021">
    <property type="protein sequence ID" value="TEB30789.1"/>
    <property type="molecule type" value="Genomic_DNA"/>
</dbReference>
<feature type="region of interest" description="Disordered" evidence="1">
    <location>
        <begin position="313"/>
        <end position="356"/>
    </location>
</feature>
<dbReference type="Proteomes" id="UP000298030">
    <property type="component" value="Unassembled WGS sequence"/>
</dbReference>
<evidence type="ECO:0000256" key="1">
    <source>
        <dbReference type="SAM" id="MobiDB-lite"/>
    </source>
</evidence>
<keyword evidence="2" id="KW-0812">Transmembrane</keyword>
<feature type="transmembrane region" description="Helical" evidence="2">
    <location>
        <begin position="56"/>
        <end position="79"/>
    </location>
</feature>
<evidence type="ECO:0000259" key="3">
    <source>
        <dbReference type="Pfam" id="PF20151"/>
    </source>
</evidence>
<dbReference type="Pfam" id="PF20151">
    <property type="entry name" value="DUF6533"/>
    <property type="match status" value="1"/>
</dbReference>
<organism evidence="4 5">
    <name type="scientific">Coprinellus micaceus</name>
    <name type="common">Glistening ink-cap mushroom</name>
    <name type="synonym">Coprinus micaceus</name>
    <dbReference type="NCBI Taxonomy" id="71717"/>
    <lineage>
        <taxon>Eukaryota</taxon>
        <taxon>Fungi</taxon>
        <taxon>Dikarya</taxon>
        <taxon>Basidiomycota</taxon>
        <taxon>Agaricomycotina</taxon>
        <taxon>Agaricomycetes</taxon>
        <taxon>Agaricomycetidae</taxon>
        <taxon>Agaricales</taxon>
        <taxon>Agaricineae</taxon>
        <taxon>Psathyrellaceae</taxon>
        <taxon>Coprinellus</taxon>
    </lineage>
</organism>
<keyword evidence="2" id="KW-1133">Transmembrane helix</keyword>
<feature type="transmembrane region" description="Helical" evidence="2">
    <location>
        <begin position="261"/>
        <end position="282"/>
    </location>
</feature>
<keyword evidence="2" id="KW-0472">Membrane</keyword>
<proteinExistence type="predicted"/>
<protein>
    <recommendedName>
        <fullName evidence="3">DUF6533 domain-containing protein</fullName>
    </recommendedName>
</protein>
<dbReference type="OrthoDB" id="2638860at2759"/>
<name>A0A4Y7TB37_COPMI</name>
<dbReference type="InterPro" id="IPR045340">
    <property type="entry name" value="DUF6533"/>
</dbReference>
<feature type="transmembrane region" description="Helical" evidence="2">
    <location>
        <begin position="130"/>
        <end position="151"/>
    </location>
</feature>
<feature type="transmembrane region" description="Helical" evidence="2">
    <location>
        <begin position="171"/>
        <end position="192"/>
    </location>
</feature>
<reference evidence="4 5" key="1">
    <citation type="journal article" date="2019" name="Nat. Ecol. Evol.">
        <title>Megaphylogeny resolves global patterns of mushroom evolution.</title>
        <authorList>
            <person name="Varga T."/>
            <person name="Krizsan K."/>
            <person name="Foldi C."/>
            <person name="Dima B."/>
            <person name="Sanchez-Garcia M."/>
            <person name="Sanchez-Ramirez S."/>
            <person name="Szollosi G.J."/>
            <person name="Szarkandi J.G."/>
            <person name="Papp V."/>
            <person name="Albert L."/>
            <person name="Andreopoulos W."/>
            <person name="Angelini C."/>
            <person name="Antonin V."/>
            <person name="Barry K.W."/>
            <person name="Bougher N.L."/>
            <person name="Buchanan P."/>
            <person name="Buyck B."/>
            <person name="Bense V."/>
            <person name="Catcheside P."/>
            <person name="Chovatia M."/>
            <person name="Cooper J."/>
            <person name="Damon W."/>
            <person name="Desjardin D."/>
            <person name="Finy P."/>
            <person name="Geml J."/>
            <person name="Haridas S."/>
            <person name="Hughes K."/>
            <person name="Justo A."/>
            <person name="Karasinski D."/>
            <person name="Kautmanova I."/>
            <person name="Kiss B."/>
            <person name="Kocsube S."/>
            <person name="Kotiranta H."/>
            <person name="LaButti K.M."/>
            <person name="Lechner B.E."/>
            <person name="Liimatainen K."/>
            <person name="Lipzen A."/>
            <person name="Lukacs Z."/>
            <person name="Mihaltcheva S."/>
            <person name="Morgado L.N."/>
            <person name="Niskanen T."/>
            <person name="Noordeloos M.E."/>
            <person name="Ohm R.A."/>
            <person name="Ortiz-Santana B."/>
            <person name="Ovrebo C."/>
            <person name="Racz N."/>
            <person name="Riley R."/>
            <person name="Savchenko A."/>
            <person name="Shiryaev A."/>
            <person name="Soop K."/>
            <person name="Spirin V."/>
            <person name="Szebenyi C."/>
            <person name="Tomsovsky M."/>
            <person name="Tulloss R.E."/>
            <person name="Uehling J."/>
            <person name="Grigoriev I.V."/>
            <person name="Vagvolgyi C."/>
            <person name="Papp T."/>
            <person name="Martin F.M."/>
            <person name="Miettinen O."/>
            <person name="Hibbett D.S."/>
            <person name="Nagy L.G."/>
        </authorList>
    </citation>
    <scope>NUCLEOTIDE SEQUENCE [LARGE SCALE GENOMIC DNA]</scope>
    <source>
        <strain evidence="4 5">FP101781</strain>
    </source>
</reference>
<gene>
    <name evidence="4" type="ORF">FA13DRAFT_1733220</name>
</gene>
<sequence length="356" mass="40572">MTTEFDPVLFAELAWISKKGQYFQLAAATVVIWDHVTTFDSEVELIWRQRKSLIQFLYFLVRYSGDALFLHTVAVLLLIPEENFLEPCPSYTRVQVVLGGIVLNSMQAIMVHRVVSMYRHQENVYRNLRIALGALICVSIVVAFFSLNLQRAVAYSFVYAPTLRVCAAWDIPRWSVITWFMAMVFDFSIWILSAKEGLRYLRESQELTLQSSSRYLTAKNWSKQGILFRVLLRDSIAFPFISVIVALSNILSWLVPQLIFAGTYTTAISSVTITLLGCRLILNLRDAYYHPFAEEFHRSLRVLDDPEVMEMADLPSSSNSHRPSVESDVVPTPPPAIALPATTLTPRRTYEPPHSP</sequence>
<accession>A0A4Y7TB37</accession>
<dbReference type="AlphaFoldDB" id="A0A4Y7TB37"/>
<evidence type="ECO:0000313" key="4">
    <source>
        <dbReference type="EMBL" id="TEB30789.1"/>
    </source>
</evidence>
<evidence type="ECO:0000313" key="5">
    <source>
        <dbReference type="Proteomes" id="UP000298030"/>
    </source>
</evidence>
<feature type="transmembrane region" description="Helical" evidence="2">
    <location>
        <begin position="236"/>
        <end position="255"/>
    </location>
</feature>
<keyword evidence="5" id="KW-1185">Reference proteome</keyword>
<feature type="domain" description="DUF6533" evidence="3">
    <location>
        <begin position="22"/>
        <end position="65"/>
    </location>
</feature>
<evidence type="ECO:0000256" key="2">
    <source>
        <dbReference type="SAM" id="Phobius"/>
    </source>
</evidence>
<comment type="caution">
    <text evidence="4">The sequence shown here is derived from an EMBL/GenBank/DDBJ whole genome shotgun (WGS) entry which is preliminary data.</text>
</comment>
<feature type="transmembrane region" description="Helical" evidence="2">
    <location>
        <begin position="91"/>
        <end position="109"/>
    </location>
</feature>